<evidence type="ECO:0000256" key="4">
    <source>
        <dbReference type="SAM" id="Coils"/>
    </source>
</evidence>
<keyword evidence="2" id="KW-0677">Repeat</keyword>
<dbReference type="CDD" id="cd00200">
    <property type="entry name" value="WD40"/>
    <property type="match status" value="1"/>
</dbReference>
<evidence type="ECO:0000259" key="6">
    <source>
        <dbReference type="Pfam" id="PF05729"/>
    </source>
</evidence>
<sequence length="2927" mass="344329">MYLRGGGCGSSTTTTKDSSNVSAPKLLKQKIPPDLVNQIKLHALKISSNAVTVLDQQQNLMNSFQFFQLNARAIWLLVKNQKYTRQVIDLVFDSLESLFPAFKSFLQSNILFALYTSQIITQLTWVMFTFYSTNKNRFLELSKQQQYLNELDQISERLEIESDSSRYQNHIEYEIFVIQAIIFITPTNSTEGQDILVKFLGGAFKAIATFSLNDDLIDSLKSGVAYLYQQGIKYCRLKKLELIYSLLTLKFDSMDQMENQRQTKQIVEQLGKVFNEIIKESNDWEIWFAWIQLLQQLYCFKPTLDKLQIDQNFYEQIILKEYSIPIINNRHVIALKYQHIQTDQISKQLFDNSQILQDQALLQNMILQGQGLLSNIEQQYFARLQIQRDQQKQQENLMPISSAKISSILNIARSAQDELLEFYQLIHQDDLTDQSKLKQAEKILKNQQKAIMYLLSEIENIQSLQKIVQVLVQNSESDNEIIEEYYQIQQLNIQQYLTGLIKYKSNKYQETFQKDQYVVVIDKLFLKSSNSKDFQKQLQGFKQNQNDESIIKNLMDAIKKLQYDSSKSRILSMDSLLRLNSAIQLILQEKVSLNWNLELSLILQVRIKTACMEKKLEKDSQTYQQIVQSGNLMIPYETLHQSIKFLYTQYTQCESNQKFKTTEIQVINNLEKLLKIILIENFDSINHISQILIQNLFQEIKKPEDINFDLEILKMIEIRAQDSITYINQIQSSIKMISDFLIYEKESNADNRIDVQLLLDQKTLTDIQQIFQQTQLNSFQLQMCVQKLNSYYDSFCIVFLNFENTLKEKDQNFYQQICEKKRDLEQFIFFFEALVSLNILNKNDQEVVKKLKGDVDKKLQFILDREITKPTTFNIETNNKFTDEIQFYLDIFNQLDEIRQNQEVQLNKIKQFQNICNEILLQAENLKTLEKLSQQLPEYDNLLFETQKHINQLLAQLDNKSLNIKVDYVTIQNLLQKRQNYPYQKDLQSQIIFILSQIDTKEAETNFIEDKIDDIKEQLMDLLTQNKWRIRQVIIYELQQMRSFSLSQQSMNFSAGLLVKFQVFETDKRIKVLFESQKGDVSVLISKFWPSQEQQIQNKIKEKLKELNNIAQQLTIENDPIKKNLIKKEYAKLEKEIQGILENVQNIGNQLGITVLFMQDLKQDLLRIENQIQQLQEMMENINKDIKYLKGRSVKELLEIRMQRVLQQRLIHNSDNVYIQIQTKEKNLEEGIEDQESVLFTEDLFGNGEINEFIWKQQKDSLLIHGQAGSGKSTAARKIEEYLWIIYQKNKNQQDYIPLIPIFVSLPQLKDPIYCAIEETLRSDNYRFSERQVEELKEAVELKQYRLIIILDSYDELKQQYIGLNLNASNRLSKWRCISDKNKYPKLITTSRSELFTINGYCSWFFSESNQIKFYKEVRLLKFTENQIQQYIDEYTQLCVKRVIKDFYFAAYQDQNYQEFENFYNELVKQIGLFNFRQNKPQMLSNEMINTLLQRCKQFVPNEHLKTIQQMLTDIWSGWHYQNFIKLMKLESLMETPFMVEIVMAVLPYIVKQRQEINNIKENFIKKYIYLIKKGDSIQKQALDEWQRIVGNQQFITEFVQEFQISEQEKKIQQYFEHHSKLQIIKQALLQEPLSTYDFYGEFFEHYFKRQIYKLRESGEQIEYDSMGNELWEFAHKLANEMTFRNLSQVQFQPSGLIFKKNYTDWKDKFFNDDDKEGVYKRLFRKCIPIKSKSGIYSFNHKSLQEFLVAKWFIDQISKMTLIVQDKYVNVKLEEQDELLQYNFFEKSWDLDYMQGPIKFIIDKIKFNEEIKQKLMNLIYCSKINMKFLTGSSNSFYILNQMGQSFIGQDFSEIKIEGISLNNANFFNCNFNNSEFKNVKLSRVNLNQSKIINVIWQEIQVDELPTIDSKMNSIDQITYIQSKELFTVSDDFQIKQYNIFKLQEENQLKFQFKPKQIVLSNNEQFLALMNNNEILLFDIYRNNPIQKLIYGECFSSYKQCITFSPDDQYIILGGPDGADQFQIQIIYENVDDQQISEINNSSNINSNISNTKVDTKLQNSNEQDVQLNQQSSIIHRGESKKFTIKQLQDDIISPEKFTSLTDEHVVSVKCAKIIVFQHYSNTFSIYNHVDKKIDTHESRFQRMTCLDINKDSTLIATGGYLGEIHVFQVNQIDQFFGLDGHKDYISQLQFSKDGKQLVSCSWDKTIRLWNTQQQSQISQISFYLKPKVLSLSLINDTSLAMTGFSDGLIQMWDLESSDSKLDSQKGHSQKITCAIFSIDGKYIISGSFDKTIKIWNCETGQQKGHNLIKHTQAISALSISEDQTLLCSGSIDGFIYIWDFETQKFQKEIKHYGSEILDIRIIFYNNEYRILSQTSEDTAQLWINNNFSEYYLLFDYDESNKEKRKILGYESKEIINQSKDLQVDVGRSYNILYYFLRDQKITAIESSFDNQTKLIGTDKGILLIIQWNGQSQQRTVSSNKPLEIIKTINHKYFLTINEQKIDIWKFSDYVVKDTILSGDQRIIDVFVCNDNIYCGGNYIEIWNVHQKTKLQKKFSLSDSLSSIGYNQNKNLIYAGLRNGSIIIYDATFSHQQIFNAHGGQIKKILWLNSKNILLTAGDDWKLKLWDQQNNLLKEVSVVNPIQSFFVSLDETYFILQEINNLSLWDLDNLELIENMVKIQKNTKVLAVFTNQQVFWANDAQMQVLPIMNKKIKFSLLQSNRSHFSKTIATTDKMILTADYQGNIFFWNFDGEKIKSPIITAKNELRSMNLSNDNTKIILGFKNLLNIIDLNDNKIIFTKEIHETSLLNACFLSLTEIIAVSESENFQTLIFNIENVNQQPIIINEHVGSTQGIQVHFLTKTYLTYGNDKAIRYYVKCDKKYSCKYACSSIQRFECQGAIIQNSEISSKSKIDLKELFKQKKAILMDQK</sequence>
<dbReference type="Pfam" id="PF05729">
    <property type="entry name" value="NACHT"/>
    <property type="match status" value="1"/>
</dbReference>
<feature type="repeat" description="WD" evidence="3">
    <location>
        <begin position="2228"/>
        <end position="2262"/>
    </location>
</feature>
<gene>
    <name evidence="7" type="ORF">PPENT_87.1.T0120108</name>
</gene>
<dbReference type="PROSITE" id="PS50082">
    <property type="entry name" value="WD_REPEATS_2"/>
    <property type="match status" value="5"/>
</dbReference>
<feature type="repeat" description="WD" evidence="3">
    <location>
        <begin position="2307"/>
        <end position="2348"/>
    </location>
</feature>
<keyword evidence="8" id="KW-1185">Reference proteome</keyword>
<accession>A0A8S1SVJ0</accession>
<dbReference type="InterPro" id="IPR001646">
    <property type="entry name" value="5peptide_repeat"/>
</dbReference>
<dbReference type="InterPro" id="IPR007111">
    <property type="entry name" value="NACHT_NTPase"/>
</dbReference>
<feature type="coiled-coil region" evidence="4">
    <location>
        <begin position="1093"/>
        <end position="1192"/>
    </location>
</feature>
<name>A0A8S1SVJ0_9CILI</name>
<feature type="repeat" description="WD" evidence="3">
    <location>
        <begin position="2594"/>
        <end position="2626"/>
    </location>
</feature>
<dbReference type="InterPro" id="IPR050349">
    <property type="entry name" value="WD_LIS1/nudF_dynein_reg"/>
</dbReference>
<dbReference type="PROSITE" id="PS50294">
    <property type="entry name" value="WD_REPEATS_REGION"/>
    <property type="match status" value="4"/>
</dbReference>
<organism evidence="7 8">
    <name type="scientific">Paramecium pentaurelia</name>
    <dbReference type="NCBI Taxonomy" id="43138"/>
    <lineage>
        <taxon>Eukaryota</taxon>
        <taxon>Sar</taxon>
        <taxon>Alveolata</taxon>
        <taxon>Ciliophora</taxon>
        <taxon>Intramacronucleata</taxon>
        <taxon>Oligohymenophorea</taxon>
        <taxon>Peniculida</taxon>
        <taxon>Parameciidae</taxon>
        <taxon>Paramecium</taxon>
    </lineage>
</organism>
<keyword evidence="4" id="KW-0175">Coiled coil</keyword>
<dbReference type="EMBL" id="CAJJDO010000012">
    <property type="protein sequence ID" value="CAD8143237.1"/>
    <property type="molecule type" value="Genomic_DNA"/>
</dbReference>
<dbReference type="PROSITE" id="PS00678">
    <property type="entry name" value="WD_REPEATS_1"/>
    <property type="match status" value="2"/>
</dbReference>
<evidence type="ECO:0000313" key="7">
    <source>
        <dbReference type="EMBL" id="CAD8143237.1"/>
    </source>
</evidence>
<evidence type="ECO:0000256" key="3">
    <source>
        <dbReference type="PROSITE-ProRule" id="PRU00221"/>
    </source>
</evidence>
<dbReference type="OrthoDB" id="2443807at2759"/>
<evidence type="ECO:0000256" key="5">
    <source>
        <dbReference type="SAM" id="MobiDB-lite"/>
    </source>
</evidence>
<comment type="caution">
    <text evidence="7">The sequence shown here is derived from an EMBL/GenBank/DDBJ whole genome shotgun (WGS) entry which is preliminary data.</text>
</comment>
<feature type="repeat" description="WD" evidence="3">
    <location>
        <begin position="2264"/>
        <end position="2305"/>
    </location>
</feature>
<dbReference type="Pfam" id="PF00805">
    <property type="entry name" value="Pentapeptide"/>
    <property type="match status" value="1"/>
</dbReference>
<evidence type="ECO:0000256" key="1">
    <source>
        <dbReference type="ARBA" id="ARBA00022574"/>
    </source>
</evidence>
<dbReference type="InterPro" id="IPR019775">
    <property type="entry name" value="WD40_repeat_CS"/>
</dbReference>
<evidence type="ECO:0000256" key="2">
    <source>
        <dbReference type="ARBA" id="ARBA00022737"/>
    </source>
</evidence>
<reference evidence="7" key="1">
    <citation type="submission" date="2021-01" db="EMBL/GenBank/DDBJ databases">
        <authorList>
            <consortium name="Genoscope - CEA"/>
            <person name="William W."/>
        </authorList>
    </citation>
    <scope>NUCLEOTIDE SEQUENCE</scope>
</reference>
<feature type="repeat" description="WD" evidence="3">
    <location>
        <begin position="2178"/>
        <end position="2219"/>
    </location>
</feature>
<dbReference type="Pfam" id="PF00400">
    <property type="entry name" value="WD40"/>
    <property type="match status" value="4"/>
</dbReference>
<protein>
    <recommendedName>
        <fullName evidence="6">NACHT domain-containing protein</fullName>
    </recommendedName>
</protein>
<evidence type="ECO:0000313" key="8">
    <source>
        <dbReference type="Proteomes" id="UP000689195"/>
    </source>
</evidence>
<feature type="compositionally biased region" description="Low complexity" evidence="5">
    <location>
        <begin position="10"/>
        <end position="19"/>
    </location>
</feature>
<keyword evidence="1 3" id="KW-0853">WD repeat</keyword>
<feature type="region of interest" description="Disordered" evidence="5">
    <location>
        <begin position="1"/>
        <end position="20"/>
    </location>
</feature>
<dbReference type="Proteomes" id="UP000689195">
    <property type="component" value="Unassembled WGS sequence"/>
</dbReference>
<dbReference type="SMART" id="SM00320">
    <property type="entry name" value="WD40"/>
    <property type="match status" value="10"/>
</dbReference>
<dbReference type="InterPro" id="IPR001680">
    <property type="entry name" value="WD40_rpt"/>
</dbReference>
<dbReference type="PANTHER" id="PTHR44129">
    <property type="entry name" value="WD REPEAT-CONTAINING PROTEIN POP1"/>
    <property type="match status" value="1"/>
</dbReference>
<feature type="domain" description="NACHT" evidence="6">
    <location>
        <begin position="1262"/>
        <end position="1435"/>
    </location>
</feature>
<proteinExistence type="predicted"/>